<protein>
    <recommendedName>
        <fullName evidence="5">Core-binding (CB) domain-containing protein</fullName>
    </recommendedName>
</protein>
<dbReference type="InterPro" id="IPR013762">
    <property type="entry name" value="Integrase-like_cat_sf"/>
</dbReference>
<dbReference type="InterPro" id="IPR010998">
    <property type="entry name" value="Integrase_recombinase_N"/>
</dbReference>
<dbReference type="AlphaFoldDB" id="A0A918RPR5"/>
<keyword evidence="2" id="KW-0233">DNA recombination</keyword>
<name>A0A918RPR5_9SPHN</name>
<gene>
    <name evidence="3" type="ORF">GCM10011617_30230</name>
</gene>
<organism evidence="3 4">
    <name type="scientific">Novosphingobium arvoryzae</name>
    <dbReference type="NCBI Taxonomy" id="1256514"/>
    <lineage>
        <taxon>Bacteria</taxon>
        <taxon>Pseudomonadati</taxon>
        <taxon>Pseudomonadota</taxon>
        <taxon>Alphaproteobacteria</taxon>
        <taxon>Sphingomonadales</taxon>
        <taxon>Sphingomonadaceae</taxon>
        <taxon>Novosphingobium</taxon>
    </lineage>
</organism>
<evidence type="ECO:0000313" key="3">
    <source>
        <dbReference type="EMBL" id="GHA07515.1"/>
    </source>
</evidence>
<dbReference type="Proteomes" id="UP000634139">
    <property type="component" value="Unassembled WGS sequence"/>
</dbReference>
<accession>A0A918RPR5</accession>
<keyword evidence="1" id="KW-0238">DNA-binding</keyword>
<dbReference type="SUPFAM" id="SSF56349">
    <property type="entry name" value="DNA breaking-rejoining enzymes"/>
    <property type="match status" value="1"/>
</dbReference>
<dbReference type="GO" id="GO:0006310">
    <property type="term" value="P:DNA recombination"/>
    <property type="evidence" value="ECO:0007669"/>
    <property type="project" value="UniProtKB-KW"/>
</dbReference>
<evidence type="ECO:0000256" key="2">
    <source>
        <dbReference type="ARBA" id="ARBA00023172"/>
    </source>
</evidence>
<keyword evidence="4" id="KW-1185">Reference proteome</keyword>
<dbReference type="EMBL" id="BMZD01000012">
    <property type="protein sequence ID" value="GHA07515.1"/>
    <property type="molecule type" value="Genomic_DNA"/>
</dbReference>
<dbReference type="RefSeq" id="WP_189543039.1">
    <property type="nucleotide sequence ID" value="NZ_BMZD01000012.1"/>
</dbReference>
<comment type="caution">
    <text evidence="3">The sequence shown here is derived from an EMBL/GenBank/DDBJ whole genome shotgun (WGS) entry which is preliminary data.</text>
</comment>
<dbReference type="GO" id="GO:0015074">
    <property type="term" value="P:DNA integration"/>
    <property type="evidence" value="ECO:0007669"/>
    <property type="project" value="InterPro"/>
</dbReference>
<reference evidence="3" key="2">
    <citation type="submission" date="2020-09" db="EMBL/GenBank/DDBJ databases">
        <authorList>
            <person name="Sun Q."/>
            <person name="Kim S."/>
        </authorList>
    </citation>
    <scope>NUCLEOTIDE SEQUENCE</scope>
    <source>
        <strain evidence="3">KCTC 32422</strain>
    </source>
</reference>
<dbReference type="Gene3D" id="1.10.150.130">
    <property type="match status" value="1"/>
</dbReference>
<dbReference type="GO" id="GO:0003677">
    <property type="term" value="F:DNA binding"/>
    <property type="evidence" value="ECO:0007669"/>
    <property type="project" value="UniProtKB-KW"/>
</dbReference>
<proteinExistence type="predicted"/>
<sequence>MSRKLSKDAPDSSPNKIAVLDGKLHIYKRERSPYWQCGFHHKGVYIRFNTKLRELDEATEAAKAWYYGKQTEIKHGIPVAPKKDRFEHYAKQAIADYEAMAQSGRASPSYAKAIKTVIDKTLIPYFGNYPLSSVNQKLWNQFVRDKLSDRNLAPSTIKQFLNGVRVVFRRAKLRGEIDEAPKFITERKTANDATPRTWFTDREYVKLLRRLNERIDELAGTRWHNDAKELLDYVQFIANSGLRVGEAKKLRFCDVEVKFDKYVLDLDGKPSAYLEISNIQGKRGTGVCKTHFGAAPAFLDIVVRRSVGPNWRDSKEHVFIHHHRDMFNKVLVDCGLKFTNHTPPLRRDLMSLRNTYICRRLIDRAPIYDIAANCRTSVAMIQDHYARWLSPFLSNINYPTPQAADEDDEQPTE</sequence>
<dbReference type="Gene3D" id="1.10.443.10">
    <property type="entry name" value="Intergrase catalytic core"/>
    <property type="match status" value="1"/>
</dbReference>
<dbReference type="InterPro" id="IPR011010">
    <property type="entry name" value="DNA_brk_join_enz"/>
</dbReference>
<evidence type="ECO:0000313" key="4">
    <source>
        <dbReference type="Proteomes" id="UP000634139"/>
    </source>
</evidence>
<evidence type="ECO:0008006" key="5">
    <source>
        <dbReference type="Google" id="ProtNLM"/>
    </source>
</evidence>
<reference evidence="3" key="1">
    <citation type="journal article" date="2014" name="Int. J. Syst. Evol. Microbiol.">
        <title>Complete genome sequence of Corynebacterium casei LMG S-19264T (=DSM 44701T), isolated from a smear-ripened cheese.</title>
        <authorList>
            <consortium name="US DOE Joint Genome Institute (JGI-PGF)"/>
            <person name="Walter F."/>
            <person name="Albersmeier A."/>
            <person name="Kalinowski J."/>
            <person name="Ruckert C."/>
        </authorList>
    </citation>
    <scope>NUCLEOTIDE SEQUENCE</scope>
    <source>
        <strain evidence="3">KCTC 32422</strain>
    </source>
</reference>
<evidence type="ECO:0000256" key="1">
    <source>
        <dbReference type="ARBA" id="ARBA00023125"/>
    </source>
</evidence>